<organism evidence="2 3">
    <name type="scientific">Melittangium boletus DSM 14713</name>
    <dbReference type="NCBI Taxonomy" id="1294270"/>
    <lineage>
        <taxon>Bacteria</taxon>
        <taxon>Pseudomonadati</taxon>
        <taxon>Myxococcota</taxon>
        <taxon>Myxococcia</taxon>
        <taxon>Myxococcales</taxon>
        <taxon>Cystobacterineae</taxon>
        <taxon>Archangiaceae</taxon>
        <taxon>Melittangium</taxon>
    </lineage>
</organism>
<gene>
    <name evidence="2" type="ORF">MEBOL_008023</name>
</gene>
<dbReference type="KEGG" id="mbd:MEBOL_008023"/>
<protein>
    <recommendedName>
        <fullName evidence="4">DUF3108 domain-containing protein</fullName>
    </recommendedName>
</protein>
<proteinExistence type="predicted"/>
<name>A0A250ITC1_9BACT</name>
<dbReference type="AlphaFoldDB" id="A0A250ITC1"/>
<keyword evidence="3" id="KW-1185">Reference proteome</keyword>
<dbReference type="Proteomes" id="UP000217289">
    <property type="component" value="Chromosome"/>
</dbReference>
<evidence type="ECO:0000313" key="3">
    <source>
        <dbReference type="Proteomes" id="UP000217289"/>
    </source>
</evidence>
<evidence type="ECO:0008006" key="4">
    <source>
        <dbReference type="Google" id="ProtNLM"/>
    </source>
</evidence>
<reference evidence="2 3" key="1">
    <citation type="submission" date="2017-06" db="EMBL/GenBank/DDBJ databases">
        <authorList>
            <person name="Kim H.J."/>
            <person name="Triplett B.A."/>
        </authorList>
    </citation>
    <scope>NUCLEOTIDE SEQUENCE [LARGE SCALE GENOMIC DNA]</scope>
    <source>
        <strain evidence="2 3">DSM 14713</strain>
    </source>
</reference>
<feature type="region of interest" description="Disordered" evidence="1">
    <location>
        <begin position="232"/>
        <end position="258"/>
    </location>
</feature>
<dbReference type="RefSeq" id="WP_095982405.1">
    <property type="nucleotide sequence ID" value="NZ_CP022163.1"/>
</dbReference>
<dbReference type="OrthoDB" id="5505710at2"/>
<feature type="compositionally biased region" description="Pro residues" evidence="1">
    <location>
        <begin position="140"/>
        <end position="150"/>
    </location>
</feature>
<feature type="region of interest" description="Disordered" evidence="1">
    <location>
        <begin position="133"/>
        <end position="160"/>
    </location>
</feature>
<evidence type="ECO:0000313" key="2">
    <source>
        <dbReference type="EMBL" id="ATB34518.1"/>
    </source>
</evidence>
<evidence type="ECO:0000256" key="1">
    <source>
        <dbReference type="SAM" id="MobiDB-lite"/>
    </source>
</evidence>
<accession>A0A250ITC1</accession>
<sequence length="258" mass="28693">MRALWCVLAVALMGAAPPKLGREGRMLFEAAPQRLEARVGEWVTYQMDGGPQPGFVRLAVVGEDKDAKGRDAVWLEMEFGKHWELKAPLAQFRMLVTRDLGLSSEGVSRLFVTQGYEKVQEVDTSALPFFFSQSDAQTPPSRPEQPPPSETIPAGPESTVFRGKPTRLMTLAGTVTAEPMEARYRKLVLKRYWISREIPLLHLAKIEFPAIKYSMEARDYGVDAKPRMVLPSPSDKKITLEPGGGLAPPFTQQKDPTP</sequence>
<dbReference type="EMBL" id="CP022163">
    <property type="protein sequence ID" value="ATB34518.1"/>
    <property type="molecule type" value="Genomic_DNA"/>
</dbReference>